<gene>
    <name evidence="4" type="ORF">DCMF_09120</name>
</gene>
<feature type="domain" description="BIG2" evidence="3">
    <location>
        <begin position="457"/>
        <end position="535"/>
    </location>
</feature>
<dbReference type="AlphaFoldDB" id="A0A3G1KR40"/>
<evidence type="ECO:0000256" key="2">
    <source>
        <dbReference type="SAM" id="Phobius"/>
    </source>
</evidence>
<feature type="region of interest" description="Disordered" evidence="1">
    <location>
        <begin position="538"/>
        <end position="574"/>
    </location>
</feature>
<name>A0A3G1KR40_FORW1</name>
<dbReference type="InterPro" id="IPR003343">
    <property type="entry name" value="Big_2"/>
</dbReference>
<feature type="transmembrane region" description="Helical" evidence="2">
    <location>
        <begin position="30"/>
        <end position="48"/>
    </location>
</feature>
<evidence type="ECO:0000256" key="1">
    <source>
        <dbReference type="SAM" id="MobiDB-lite"/>
    </source>
</evidence>
<dbReference type="EMBL" id="CP017634">
    <property type="protein sequence ID" value="ATW24910.1"/>
    <property type="molecule type" value="Genomic_DNA"/>
</dbReference>
<keyword evidence="2" id="KW-0472">Membrane</keyword>
<proteinExistence type="predicted"/>
<reference evidence="4 5" key="1">
    <citation type="submission" date="2016-10" db="EMBL/GenBank/DDBJ databases">
        <title>Complete Genome Sequence of Peptococcaceae strain DCMF.</title>
        <authorList>
            <person name="Edwards R.J."/>
            <person name="Holland S.I."/>
            <person name="Deshpande N.P."/>
            <person name="Wong Y.K."/>
            <person name="Ertan H."/>
            <person name="Manefield M."/>
            <person name="Russell T.L."/>
            <person name="Lee M.J."/>
        </authorList>
    </citation>
    <scope>NUCLEOTIDE SEQUENCE [LARGE SCALE GENOMIC DNA]</scope>
    <source>
        <strain evidence="4 5">DCMF</strain>
    </source>
</reference>
<dbReference type="Proteomes" id="UP000323521">
    <property type="component" value="Chromosome"/>
</dbReference>
<evidence type="ECO:0000313" key="4">
    <source>
        <dbReference type="EMBL" id="ATW24910.1"/>
    </source>
</evidence>
<keyword evidence="2" id="KW-1133">Transmembrane helix</keyword>
<protein>
    <recommendedName>
        <fullName evidence="3">BIG2 domain-containing protein</fullName>
    </recommendedName>
</protein>
<feature type="transmembrane region" description="Helical" evidence="2">
    <location>
        <begin position="623"/>
        <end position="647"/>
    </location>
</feature>
<organism evidence="4 5">
    <name type="scientific">Formimonas warabiya</name>
    <dbReference type="NCBI Taxonomy" id="1761012"/>
    <lineage>
        <taxon>Bacteria</taxon>
        <taxon>Bacillati</taxon>
        <taxon>Bacillota</taxon>
        <taxon>Clostridia</taxon>
        <taxon>Eubacteriales</taxon>
        <taxon>Peptococcaceae</taxon>
        <taxon>Candidatus Formimonas</taxon>
    </lineage>
</organism>
<sequence length="650" mass="70903">MKIKPEDSCSFRAVEAREAKDTKGNKSRYFALRMFMFSFWMLMLVLFAPSPAAWADEALKVQVVIGGETTTVAAYNNTELSAMPQTRLRYSSLDATSSPVVIIAEGVTMETLLASLGITAGDVREMQLESSDGWKRSFSADTYLHTTRYYYAHIVDGYDTASTNPPEFALDTDTVKQSVAPMLALKSYEGRFESSPDLGSLTTSHGVRFCFGQTAITDAVMLNYGKQIKQVTFVLKDSTAYIPPAESAGSGDGSKPEANPGVKEEIENDGLMADTLTITVGYYGGTYYTKKVFSLADLQAMDQVRQVYSYIDNMPAVCLDSAVGVRLTDIMEEAGIDTNSIQSFHFYCTDVARTWYLSVNKDYLFDTLRYYYPNLPRCWDYDEAEATAGAAEGAVPVETIIALQDNWRRFATEENFDQLTDSTRFRLVFGQTDVKTPTSSRSAKWVHTIAVTLGGTPPAGITLDASALELEVGSEYQLKATLKMADHTTDQRITWSSSDPDRVSVDGRGRIRVLADEEATVTATTVLGGLTASVVINGKGGEAGQNDERTAAASDEKAAHTSDERAAATNGETKRGGSVYQIIDDVTGQPNSASKGGVQNWRVYSMSESATALAKIAQQPNPLVFPAVIMAVLLLLSGVLAQTIYYLRQL</sequence>
<evidence type="ECO:0000313" key="5">
    <source>
        <dbReference type="Proteomes" id="UP000323521"/>
    </source>
</evidence>
<keyword evidence="5" id="KW-1185">Reference proteome</keyword>
<feature type="compositionally biased region" description="Basic and acidic residues" evidence="1">
    <location>
        <begin position="546"/>
        <end position="566"/>
    </location>
</feature>
<dbReference type="RefSeq" id="WP_214659214.1">
    <property type="nucleotide sequence ID" value="NZ_CP017634.1"/>
</dbReference>
<dbReference type="Gene3D" id="2.60.40.1080">
    <property type="match status" value="1"/>
</dbReference>
<keyword evidence="2" id="KW-0812">Transmembrane</keyword>
<dbReference type="KEGG" id="fwa:DCMF_09120"/>
<evidence type="ECO:0000259" key="3">
    <source>
        <dbReference type="SMART" id="SM00635"/>
    </source>
</evidence>
<dbReference type="Pfam" id="PF02368">
    <property type="entry name" value="Big_2"/>
    <property type="match status" value="1"/>
</dbReference>
<dbReference type="InterPro" id="IPR008964">
    <property type="entry name" value="Invasin/intimin_cell_adhesion"/>
</dbReference>
<accession>A0A3G1KR40</accession>
<dbReference type="SUPFAM" id="SSF49373">
    <property type="entry name" value="Invasin/intimin cell-adhesion fragments"/>
    <property type="match status" value="1"/>
</dbReference>
<dbReference type="SMART" id="SM00635">
    <property type="entry name" value="BID_2"/>
    <property type="match status" value="1"/>
</dbReference>